<reference evidence="1 2" key="1">
    <citation type="submission" date="2019-02" db="EMBL/GenBank/DDBJ databases">
        <title>Bacterial novel species isolated from soil.</title>
        <authorList>
            <person name="Jung H.-Y."/>
        </authorList>
    </citation>
    <scope>NUCLEOTIDE SEQUENCE [LARGE SCALE GENOMIC DNA]</scope>
    <source>
        <strain evidence="1 2">1-3-3-3</strain>
    </source>
</reference>
<dbReference type="EMBL" id="SEWE01000010">
    <property type="protein sequence ID" value="RYU81243.1"/>
    <property type="molecule type" value="Genomic_DNA"/>
</dbReference>
<protein>
    <submittedName>
        <fullName evidence="1">Uncharacterized protein</fullName>
    </submittedName>
</protein>
<evidence type="ECO:0000313" key="2">
    <source>
        <dbReference type="Proteomes" id="UP000294155"/>
    </source>
</evidence>
<evidence type="ECO:0000313" key="1">
    <source>
        <dbReference type="EMBL" id="RYU81243.1"/>
    </source>
</evidence>
<dbReference type="AlphaFoldDB" id="A0A4Q5LH30"/>
<dbReference type="RefSeq" id="WP_129920349.1">
    <property type="nucleotide sequence ID" value="NZ_SEWE01000010.1"/>
</dbReference>
<comment type="caution">
    <text evidence="1">The sequence shown here is derived from an EMBL/GenBank/DDBJ whole genome shotgun (WGS) entry which is preliminary data.</text>
</comment>
<sequence length="165" mass="18493">MIKPIVQGVITTFSVAAKAGLAILLTLLIWTGTVVAWDELKFIIFSYRNLQGTWLARDRDEKEYGRMELLITQDSAFYGDRVFGDGNTQPFHRAETRHGGLDNYYLRGAIIHLTADSLILMYPNGRSQGWGVDLDLNGKTINLIGDSYSTLRFVKVADGRIAGHR</sequence>
<organism evidence="1 2">
    <name type="scientific">Hymenobacter persicinus</name>
    <dbReference type="NCBI Taxonomy" id="2025506"/>
    <lineage>
        <taxon>Bacteria</taxon>
        <taxon>Pseudomonadati</taxon>
        <taxon>Bacteroidota</taxon>
        <taxon>Cytophagia</taxon>
        <taxon>Cytophagales</taxon>
        <taxon>Hymenobacteraceae</taxon>
        <taxon>Hymenobacter</taxon>
    </lineage>
</organism>
<keyword evidence="2" id="KW-1185">Reference proteome</keyword>
<proteinExistence type="predicted"/>
<name>A0A4Q5LH30_9BACT</name>
<accession>A0A4Q5LH30</accession>
<dbReference type="Proteomes" id="UP000294155">
    <property type="component" value="Unassembled WGS sequence"/>
</dbReference>
<gene>
    <name evidence="1" type="ORF">EWM57_06610</name>
</gene>
<dbReference type="OrthoDB" id="1375051at2"/>